<reference evidence="1 2" key="1">
    <citation type="submission" date="2019-03" db="EMBL/GenBank/DDBJ databases">
        <title>Genomic Encyclopedia of Type Strains, Phase III (KMG-III): the genomes of soil and plant-associated and newly described type strains.</title>
        <authorList>
            <person name="Whitman W."/>
        </authorList>
    </citation>
    <scope>NUCLEOTIDE SEQUENCE [LARGE SCALE GENOMIC DNA]</scope>
    <source>
        <strain evidence="1 2">VKM Ac-2527</strain>
    </source>
</reference>
<name>A0A4R6J6U9_9ACTN</name>
<gene>
    <name evidence="1" type="ORF">EV643_14234</name>
</gene>
<evidence type="ECO:0000313" key="1">
    <source>
        <dbReference type="EMBL" id="TDO30025.1"/>
    </source>
</evidence>
<dbReference type="AlphaFoldDB" id="A0A4R6J6U9"/>
<dbReference type="EMBL" id="SNWQ01000042">
    <property type="protein sequence ID" value="TDO30025.1"/>
    <property type="molecule type" value="Genomic_DNA"/>
</dbReference>
<comment type="caution">
    <text evidence="1">The sequence shown here is derived from an EMBL/GenBank/DDBJ whole genome shotgun (WGS) entry which is preliminary data.</text>
</comment>
<feature type="non-terminal residue" evidence="1">
    <location>
        <position position="25"/>
    </location>
</feature>
<accession>A0A4R6J6U9</accession>
<protein>
    <submittedName>
        <fullName evidence="1">Uncharacterized protein</fullName>
    </submittedName>
</protein>
<sequence length="25" mass="2796">MRFRVGLDGRVWVERVGFSGLGSSQ</sequence>
<dbReference type="Proteomes" id="UP000295388">
    <property type="component" value="Unassembled WGS sequence"/>
</dbReference>
<keyword evidence="2" id="KW-1185">Reference proteome</keyword>
<proteinExistence type="predicted"/>
<organism evidence="1 2">
    <name type="scientific">Kribbella caucasensis</name>
    <dbReference type="NCBI Taxonomy" id="2512215"/>
    <lineage>
        <taxon>Bacteria</taxon>
        <taxon>Bacillati</taxon>
        <taxon>Actinomycetota</taxon>
        <taxon>Actinomycetes</taxon>
        <taxon>Propionibacteriales</taxon>
        <taxon>Kribbellaceae</taxon>
        <taxon>Kribbella</taxon>
    </lineage>
</organism>
<evidence type="ECO:0000313" key="2">
    <source>
        <dbReference type="Proteomes" id="UP000295388"/>
    </source>
</evidence>